<protein>
    <submittedName>
        <fullName evidence="1">Uncharacterized protein</fullName>
    </submittedName>
</protein>
<organism evidence="1">
    <name type="scientific">Myoviridae sp. ctxym25</name>
    <dbReference type="NCBI Taxonomy" id="2825210"/>
    <lineage>
        <taxon>Viruses</taxon>
        <taxon>Duplodnaviria</taxon>
        <taxon>Heunggongvirae</taxon>
        <taxon>Uroviricota</taxon>
        <taxon>Caudoviricetes</taxon>
    </lineage>
</organism>
<reference evidence="1" key="1">
    <citation type="journal article" date="2021" name="Proc. Natl. Acad. Sci. U.S.A.">
        <title>A Catalog of Tens of Thousands of Viruses from Human Metagenomes Reveals Hidden Associations with Chronic Diseases.</title>
        <authorList>
            <person name="Tisza M.J."/>
            <person name="Buck C.B."/>
        </authorList>
    </citation>
    <scope>NUCLEOTIDE SEQUENCE</scope>
    <source>
        <strain evidence="1">Ctxym25</strain>
    </source>
</reference>
<sequence>MKKNIELVSELVGTKYKDFEGLVSIQKNDLDGIRNLCRNHGVDLERHFLLGFGFEFGEMKGDRTLTSITCKALLLAEEYGTTYDEVAENVAGISKVKASIQRFTLPISELGEYIKCFDCMGVTEISKKIIGLEII</sequence>
<accession>A0A8S5QGY4</accession>
<evidence type="ECO:0000313" key="1">
    <source>
        <dbReference type="EMBL" id="DAE18558.1"/>
    </source>
</evidence>
<name>A0A8S5QGY4_9CAUD</name>
<proteinExistence type="predicted"/>
<dbReference type="EMBL" id="BK015658">
    <property type="protein sequence ID" value="DAE18558.1"/>
    <property type="molecule type" value="Genomic_DNA"/>
</dbReference>